<comment type="caution">
    <text evidence="1">The sequence shown here is derived from an EMBL/GenBank/DDBJ whole genome shotgun (WGS) entry which is preliminary data.</text>
</comment>
<protein>
    <submittedName>
        <fullName evidence="1">Uncharacterized protein</fullName>
    </submittedName>
</protein>
<evidence type="ECO:0000313" key="1">
    <source>
        <dbReference type="EMBL" id="KAI4377570.1"/>
    </source>
</evidence>
<evidence type="ECO:0000313" key="2">
    <source>
        <dbReference type="Proteomes" id="UP001057402"/>
    </source>
</evidence>
<name>A0ACB9RFT8_9MYRT</name>
<keyword evidence="2" id="KW-1185">Reference proteome</keyword>
<proteinExistence type="predicted"/>
<reference evidence="2" key="1">
    <citation type="journal article" date="2023" name="Front. Plant Sci.">
        <title>Chromosomal-level genome assembly of Melastoma candidum provides insights into trichome evolution.</title>
        <authorList>
            <person name="Zhong Y."/>
            <person name="Wu W."/>
            <person name="Sun C."/>
            <person name="Zou P."/>
            <person name="Liu Y."/>
            <person name="Dai S."/>
            <person name="Zhou R."/>
        </authorList>
    </citation>
    <scope>NUCLEOTIDE SEQUENCE [LARGE SCALE GENOMIC DNA]</scope>
</reference>
<dbReference type="EMBL" id="CM042883">
    <property type="protein sequence ID" value="KAI4377570.1"/>
    <property type="molecule type" value="Genomic_DNA"/>
</dbReference>
<gene>
    <name evidence="1" type="ORF">MLD38_015174</name>
</gene>
<accession>A0ACB9RFT8</accession>
<organism evidence="1 2">
    <name type="scientific">Melastoma candidum</name>
    <dbReference type="NCBI Taxonomy" id="119954"/>
    <lineage>
        <taxon>Eukaryota</taxon>
        <taxon>Viridiplantae</taxon>
        <taxon>Streptophyta</taxon>
        <taxon>Embryophyta</taxon>
        <taxon>Tracheophyta</taxon>
        <taxon>Spermatophyta</taxon>
        <taxon>Magnoliopsida</taxon>
        <taxon>eudicotyledons</taxon>
        <taxon>Gunneridae</taxon>
        <taxon>Pentapetalae</taxon>
        <taxon>rosids</taxon>
        <taxon>malvids</taxon>
        <taxon>Myrtales</taxon>
        <taxon>Melastomataceae</taxon>
        <taxon>Melastomatoideae</taxon>
        <taxon>Melastomateae</taxon>
        <taxon>Melastoma</taxon>
    </lineage>
</organism>
<sequence>MEGRREIVSSVAVAIDRGDKNSRFALKYALEKCMIPRDEVIKLIHVKLRSAGSGSAVHPVVPASTPDSFIPFRCFCVCKKVRR</sequence>
<dbReference type="Proteomes" id="UP001057402">
    <property type="component" value="Chromosome 4"/>
</dbReference>